<dbReference type="Pfam" id="PF02631">
    <property type="entry name" value="RecX_HTH2"/>
    <property type="match status" value="1"/>
</dbReference>
<dbReference type="InterPro" id="IPR053924">
    <property type="entry name" value="RecX_HTH_2nd"/>
</dbReference>
<evidence type="ECO:0000256" key="4">
    <source>
        <dbReference type="ARBA" id="ARBA00022490"/>
    </source>
</evidence>
<dbReference type="PANTHER" id="PTHR33602:SF1">
    <property type="entry name" value="REGULATORY PROTEIN RECX FAMILY PROTEIN"/>
    <property type="match status" value="1"/>
</dbReference>
<evidence type="ECO:0000259" key="7">
    <source>
        <dbReference type="Pfam" id="PF21981"/>
    </source>
</evidence>
<evidence type="ECO:0000313" key="9">
    <source>
        <dbReference type="EMBL" id="SFN88158.1"/>
    </source>
</evidence>
<dbReference type="InterPro" id="IPR053926">
    <property type="entry name" value="RecX_HTH_1st"/>
</dbReference>
<feature type="domain" description="RecX first three-helical" evidence="8">
    <location>
        <begin position="59"/>
        <end position="97"/>
    </location>
</feature>
<dbReference type="GO" id="GO:0005737">
    <property type="term" value="C:cytoplasm"/>
    <property type="evidence" value="ECO:0007669"/>
    <property type="project" value="UniProtKB-SubCell"/>
</dbReference>
<dbReference type="Pfam" id="PF21981">
    <property type="entry name" value="RecX_HTH3"/>
    <property type="match status" value="1"/>
</dbReference>
<dbReference type="InterPro" id="IPR053925">
    <property type="entry name" value="RecX_HTH_3rd"/>
</dbReference>
<dbReference type="STRING" id="1527.SAMN04489757_103153"/>
<evidence type="ECO:0000259" key="8">
    <source>
        <dbReference type="Pfam" id="PF21982"/>
    </source>
</evidence>
<dbReference type="GO" id="GO:0006282">
    <property type="term" value="P:regulation of DNA repair"/>
    <property type="evidence" value="ECO:0007669"/>
    <property type="project" value="UniProtKB-UniRule"/>
</dbReference>
<keyword evidence="4 5" id="KW-0963">Cytoplasm</keyword>
<evidence type="ECO:0000256" key="5">
    <source>
        <dbReference type="HAMAP-Rule" id="MF_01114"/>
    </source>
</evidence>
<dbReference type="AlphaFoldDB" id="A0A1I5CMG2"/>
<organism evidence="9 10">
    <name type="scientific">Anaerocolumna aminovalerica</name>
    <dbReference type="NCBI Taxonomy" id="1527"/>
    <lineage>
        <taxon>Bacteria</taxon>
        <taxon>Bacillati</taxon>
        <taxon>Bacillota</taxon>
        <taxon>Clostridia</taxon>
        <taxon>Lachnospirales</taxon>
        <taxon>Lachnospiraceae</taxon>
        <taxon>Anaerocolumna</taxon>
    </lineage>
</organism>
<keyword evidence="10" id="KW-1185">Reference proteome</keyword>
<dbReference type="Gene3D" id="1.10.10.10">
    <property type="entry name" value="Winged helix-like DNA-binding domain superfamily/Winged helix DNA-binding domain"/>
    <property type="match status" value="3"/>
</dbReference>
<protein>
    <recommendedName>
        <fullName evidence="3 5">Regulatory protein RecX</fullName>
    </recommendedName>
</protein>
<comment type="subcellular location">
    <subcellularLocation>
        <location evidence="1 5">Cytoplasm</location>
    </subcellularLocation>
</comment>
<dbReference type="InterPro" id="IPR003783">
    <property type="entry name" value="Regulatory_RecX"/>
</dbReference>
<dbReference type="PANTHER" id="PTHR33602">
    <property type="entry name" value="REGULATORY PROTEIN RECX FAMILY PROTEIN"/>
    <property type="match status" value="1"/>
</dbReference>
<evidence type="ECO:0000256" key="2">
    <source>
        <dbReference type="ARBA" id="ARBA00009695"/>
    </source>
</evidence>
<evidence type="ECO:0000256" key="1">
    <source>
        <dbReference type="ARBA" id="ARBA00004496"/>
    </source>
</evidence>
<accession>A0A1I5CMG2</accession>
<evidence type="ECO:0000256" key="3">
    <source>
        <dbReference type="ARBA" id="ARBA00018111"/>
    </source>
</evidence>
<feature type="domain" description="RecX second three-helical" evidence="6">
    <location>
        <begin position="105"/>
        <end position="143"/>
    </location>
</feature>
<dbReference type="RefSeq" id="WP_091684268.1">
    <property type="nucleotide sequence ID" value="NZ_BAABFM010000006.1"/>
</dbReference>
<dbReference type="Proteomes" id="UP000198806">
    <property type="component" value="Unassembled WGS sequence"/>
</dbReference>
<dbReference type="EMBL" id="FOWD01000003">
    <property type="protein sequence ID" value="SFN88158.1"/>
    <property type="molecule type" value="Genomic_DNA"/>
</dbReference>
<gene>
    <name evidence="5" type="primary">recX</name>
    <name evidence="9" type="ORF">SAMN04489757_103153</name>
</gene>
<feature type="domain" description="RecX third three-helical" evidence="7">
    <location>
        <begin position="154"/>
        <end position="194"/>
    </location>
</feature>
<comment type="function">
    <text evidence="5">Modulates RecA activity.</text>
</comment>
<name>A0A1I5CMG2_9FIRM</name>
<comment type="similarity">
    <text evidence="2 5">Belongs to the RecX family.</text>
</comment>
<dbReference type="InterPro" id="IPR036388">
    <property type="entry name" value="WH-like_DNA-bd_sf"/>
</dbReference>
<dbReference type="OrthoDB" id="9804967at2"/>
<dbReference type="Pfam" id="PF21982">
    <property type="entry name" value="RecX_HTH1"/>
    <property type="match status" value="1"/>
</dbReference>
<sequence length="199" mass="23977">MIVTKLEELEKAKVKVYIDGEFHFLLYRKDIKIYKLQENEQISDKVYEEIIENTVLRRAKQKAMAILKYMDRSEQELRQKLKQADYTETIIEAAIEYVKKFHYLDDERYAMNYIRFKKNTKSKRQLQTELSQKGIRKEYIDLAFQEEYDDEELAIQKAVSKKTSDVDSLSQEEKMKLASSLYRKGFKMDLIQKYTKIYN</sequence>
<evidence type="ECO:0000259" key="6">
    <source>
        <dbReference type="Pfam" id="PF02631"/>
    </source>
</evidence>
<reference evidence="9 10" key="1">
    <citation type="submission" date="2016-10" db="EMBL/GenBank/DDBJ databases">
        <authorList>
            <person name="de Groot N.N."/>
        </authorList>
    </citation>
    <scope>NUCLEOTIDE SEQUENCE [LARGE SCALE GENOMIC DNA]</scope>
    <source>
        <strain evidence="9 10">DSM 1283</strain>
    </source>
</reference>
<dbReference type="HAMAP" id="MF_01114">
    <property type="entry name" value="RecX"/>
    <property type="match status" value="1"/>
</dbReference>
<evidence type="ECO:0000313" key="10">
    <source>
        <dbReference type="Proteomes" id="UP000198806"/>
    </source>
</evidence>
<proteinExistence type="inferred from homology"/>